<dbReference type="SUPFAM" id="SSF50249">
    <property type="entry name" value="Nucleic acid-binding proteins"/>
    <property type="match status" value="1"/>
</dbReference>
<organism evidence="3 4">
    <name type="scientific">Mycolicibacterium porcinum</name>
    <dbReference type="NCBI Taxonomy" id="39693"/>
    <lineage>
        <taxon>Bacteria</taxon>
        <taxon>Bacillati</taxon>
        <taxon>Actinomycetota</taxon>
        <taxon>Actinomycetes</taxon>
        <taxon>Mycobacteriales</taxon>
        <taxon>Mycobacteriaceae</taxon>
        <taxon>Mycolicibacterium</taxon>
    </lineage>
</organism>
<evidence type="ECO:0000313" key="4">
    <source>
        <dbReference type="Proteomes" id="UP001141659"/>
    </source>
</evidence>
<comment type="caution">
    <text evidence="3">The sequence shown here is derived from an EMBL/GenBank/DDBJ whole genome shotgun (WGS) entry which is preliminary data.</text>
</comment>
<dbReference type="Proteomes" id="UP001141659">
    <property type="component" value="Unassembled WGS sequence"/>
</dbReference>
<proteinExistence type="predicted"/>
<evidence type="ECO:0000259" key="2">
    <source>
        <dbReference type="Pfam" id="PF12172"/>
    </source>
</evidence>
<dbReference type="Pfam" id="PF12172">
    <property type="entry name" value="zf-ChsH2"/>
    <property type="match status" value="1"/>
</dbReference>
<dbReference type="InterPro" id="IPR002878">
    <property type="entry name" value="ChsH2_C"/>
</dbReference>
<name>A0AAW5SV71_9MYCO</name>
<protein>
    <submittedName>
        <fullName evidence="3">OB-fold domain-containing protein</fullName>
    </submittedName>
</protein>
<dbReference type="PANTHER" id="PTHR34075">
    <property type="entry name" value="BLR3430 PROTEIN"/>
    <property type="match status" value="1"/>
</dbReference>
<dbReference type="Pfam" id="PF01796">
    <property type="entry name" value="OB_ChsH2_C"/>
    <property type="match status" value="1"/>
</dbReference>
<dbReference type="InterPro" id="IPR052513">
    <property type="entry name" value="Thioester_dehydratase-like"/>
</dbReference>
<dbReference type="Gene3D" id="6.10.30.10">
    <property type="match status" value="1"/>
</dbReference>
<evidence type="ECO:0000313" key="3">
    <source>
        <dbReference type="EMBL" id="MCV7386477.1"/>
    </source>
</evidence>
<gene>
    <name evidence="3" type="ORF">H5P34_00250</name>
</gene>
<sequence>MIPSQTIVAGEHIEETRDGVSLIAARCRRCAAMVFPAQLSCPRCTASDMTAESLPSHGTLWSYTIQRFAPKAPFDGAGQTEFRPYGVGYVAFADSVIVEGRLTEHEPERLRIGQSMKVVVAPYTTTDDGSELVTYAFAPNE</sequence>
<feature type="domain" description="ChsH2 rubredoxin-like zinc ribbon" evidence="2">
    <location>
        <begin position="22"/>
        <end position="49"/>
    </location>
</feature>
<accession>A0AAW5SV71</accession>
<reference evidence="3" key="2">
    <citation type="journal article" date="2022" name="BMC Genomics">
        <title>Comparative genome analysis of mycobacteria focusing on tRNA and non-coding RNA.</title>
        <authorList>
            <person name="Behra P.R.K."/>
            <person name="Pettersson B.M.F."/>
            <person name="Ramesh M."/>
            <person name="Das S."/>
            <person name="Dasgupta S."/>
            <person name="Kirsebom L.A."/>
        </authorList>
    </citation>
    <scope>NUCLEOTIDE SEQUENCE</scope>
    <source>
        <strain evidence="3">DSM 44242</strain>
    </source>
</reference>
<dbReference type="PANTHER" id="PTHR34075:SF5">
    <property type="entry name" value="BLR3430 PROTEIN"/>
    <property type="match status" value="1"/>
</dbReference>
<feature type="domain" description="ChsH2 C-terminal OB-fold" evidence="1">
    <location>
        <begin position="54"/>
        <end position="120"/>
    </location>
</feature>
<dbReference type="EMBL" id="JACKVC010000006">
    <property type="protein sequence ID" value="MCV7386477.1"/>
    <property type="molecule type" value="Genomic_DNA"/>
</dbReference>
<evidence type="ECO:0000259" key="1">
    <source>
        <dbReference type="Pfam" id="PF01796"/>
    </source>
</evidence>
<reference evidence="3" key="1">
    <citation type="submission" date="2020-07" db="EMBL/GenBank/DDBJ databases">
        <authorList>
            <person name="Pettersson B.M.F."/>
            <person name="Behra P.R.K."/>
            <person name="Ramesh M."/>
            <person name="Das S."/>
            <person name="Dasgupta S."/>
            <person name="Kirsebom L.A."/>
        </authorList>
    </citation>
    <scope>NUCLEOTIDE SEQUENCE</scope>
    <source>
        <strain evidence="3">DSM 44242</strain>
    </source>
</reference>
<dbReference type="InterPro" id="IPR022002">
    <property type="entry name" value="ChsH2_Znr"/>
</dbReference>
<dbReference type="InterPro" id="IPR012340">
    <property type="entry name" value="NA-bd_OB-fold"/>
</dbReference>
<dbReference type="AlphaFoldDB" id="A0AAW5SV71"/>